<evidence type="ECO:0000256" key="4">
    <source>
        <dbReference type="SAM" id="Phobius"/>
    </source>
</evidence>
<evidence type="ECO:0000256" key="1">
    <source>
        <dbReference type="ARBA" id="ARBA00005189"/>
    </source>
</evidence>
<accession>A0ABT8R8D4</accession>
<comment type="pathway">
    <text evidence="1">Lipid metabolism.</text>
</comment>
<protein>
    <submittedName>
        <fullName evidence="6">Lysophospholipid acyltransferase family protein</fullName>
    </submittedName>
</protein>
<feature type="transmembrane region" description="Helical" evidence="4">
    <location>
        <begin position="12"/>
        <end position="35"/>
    </location>
</feature>
<dbReference type="PANTHER" id="PTHR10434">
    <property type="entry name" value="1-ACYL-SN-GLYCEROL-3-PHOSPHATE ACYLTRANSFERASE"/>
    <property type="match status" value="1"/>
</dbReference>
<sequence length="262" mass="30383">MFKKVLLKIYLVWAVFNFTVIMTATMPFIILPLVLLGEKRGGPISYFFLKSWGFLFGLCSGIRFKTENRKDVPRDQPFVYISNHNSYLDSPAFVLAIPGQFRPLGKIEMKKIPIFGWVYPYVVIMVDRSSLESKRKSMLTLMQKLKEGISIFIFPEGKMNQSSDTLLPFHDGAFRIAVETQTSIMPMIILNSRYIMPRHEFQPRPGTITTRFLSPVSTKGLTIQDIPQLKRQVYTLMKEAIDQREKETSQVKIFRRLLTREV</sequence>
<name>A0ABT8R8D4_9BACT</name>
<dbReference type="CDD" id="cd07989">
    <property type="entry name" value="LPLAT_AGPAT-like"/>
    <property type="match status" value="1"/>
</dbReference>
<dbReference type="Pfam" id="PF01553">
    <property type="entry name" value="Acyltransferase"/>
    <property type="match status" value="1"/>
</dbReference>
<keyword evidence="4" id="KW-0812">Transmembrane</keyword>
<dbReference type="RefSeq" id="WP_302039159.1">
    <property type="nucleotide sequence ID" value="NZ_JAUKPO010000011.1"/>
</dbReference>
<organism evidence="6 7">
    <name type="scientific">Rhodocytophaga aerolata</name>
    <dbReference type="NCBI Taxonomy" id="455078"/>
    <lineage>
        <taxon>Bacteria</taxon>
        <taxon>Pseudomonadati</taxon>
        <taxon>Bacteroidota</taxon>
        <taxon>Cytophagia</taxon>
        <taxon>Cytophagales</taxon>
        <taxon>Rhodocytophagaceae</taxon>
        <taxon>Rhodocytophaga</taxon>
    </lineage>
</organism>
<dbReference type="Proteomes" id="UP001168528">
    <property type="component" value="Unassembled WGS sequence"/>
</dbReference>
<evidence type="ECO:0000313" key="7">
    <source>
        <dbReference type="Proteomes" id="UP001168528"/>
    </source>
</evidence>
<gene>
    <name evidence="6" type="ORF">Q0590_18925</name>
</gene>
<dbReference type="GO" id="GO:0016746">
    <property type="term" value="F:acyltransferase activity"/>
    <property type="evidence" value="ECO:0007669"/>
    <property type="project" value="UniProtKB-KW"/>
</dbReference>
<keyword evidence="4" id="KW-1133">Transmembrane helix</keyword>
<proteinExistence type="predicted"/>
<dbReference type="PANTHER" id="PTHR10434:SF11">
    <property type="entry name" value="1-ACYL-SN-GLYCEROL-3-PHOSPHATE ACYLTRANSFERASE"/>
    <property type="match status" value="1"/>
</dbReference>
<reference evidence="6" key="1">
    <citation type="submission" date="2023-07" db="EMBL/GenBank/DDBJ databases">
        <title>The genome sequence of Rhodocytophaga aerolata KACC 12507.</title>
        <authorList>
            <person name="Zhang X."/>
        </authorList>
    </citation>
    <scope>NUCLEOTIDE SEQUENCE</scope>
    <source>
        <strain evidence="6">KACC 12507</strain>
    </source>
</reference>
<evidence type="ECO:0000259" key="5">
    <source>
        <dbReference type="SMART" id="SM00563"/>
    </source>
</evidence>
<dbReference type="SMART" id="SM00563">
    <property type="entry name" value="PlsC"/>
    <property type="match status" value="1"/>
</dbReference>
<keyword evidence="4" id="KW-0472">Membrane</keyword>
<evidence type="ECO:0000256" key="2">
    <source>
        <dbReference type="ARBA" id="ARBA00022679"/>
    </source>
</evidence>
<feature type="domain" description="Phospholipid/glycerol acyltransferase" evidence="5">
    <location>
        <begin position="78"/>
        <end position="192"/>
    </location>
</feature>
<keyword evidence="2" id="KW-0808">Transferase</keyword>
<keyword evidence="7" id="KW-1185">Reference proteome</keyword>
<evidence type="ECO:0000313" key="6">
    <source>
        <dbReference type="EMBL" id="MDO1448357.1"/>
    </source>
</evidence>
<keyword evidence="3 6" id="KW-0012">Acyltransferase</keyword>
<dbReference type="EMBL" id="JAUKPO010000011">
    <property type="protein sequence ID" value="MDO1448357.1"/>
    <property type="molecule type" value="Genomic_DNA"/>
</dbReference>
<dbReference type="InterPro" id="IPR002123">
    <property type="entry name" value="Plipid/glycerol_acylTrfase"/>
</dbReference>
<feature type="transmembrane region" description="Helical" evidence="4">
    <location>
        <begin position="47"/>
        <end position="64"/>
    </location>
</feature>
<dbReference type="SUPFAM" id="SSF69593">
    <property type="entry name" value="Glycerol-3-phosphate (1)-acyltransferase"/>
    <property type="match status" value="1"/>
</dbReference>
<evidence type="ECO:0000256" key="3">
    <source>
        <dbReference type="ARBA" id="ARBA00023315"/>
    </source>
</evidence>
<comment type="caution">
    <text evidence="6">The sequence shown here is derived from an EMBL/GenBank/DDBJ whole genome shotgun (WGS) entry which is preliminary data.</text>
</comment>